<accession>A0A1R4H3N3</accession>
<proteinExistence type="predicted"/>
<evidence type="ECO:0000313" key="1">
    <source>
        <dbReference type="EMBL" id="SJM90868.1"/>
    </source>
</evidence>
<protein>
    <submittedName>
        <fullName evidence="1">Uncharacterized protein</fullName>
    </submittedName>
</protein>
<dbReference type="AlphaFoldDB" id="A0A1R4H3N3"/>
<evidence type="ECO:0000313" key="2">
    <source>
        <dbReference type="Proteomes" id="UP000195667"/>
    </source>
</evidence>
<dbReference type="Proteomes" id="UP000195667">
    <property type="component" value="Unassembled WGS sequence"/>
</dbReference>
<reference evidence="2" key="1">
    <citation type="submission" date="2017-02" db="EMBL/GenBank/DDBJ databases">
        <authorList>
            <person name="Daims H."/>
        </authorList>
    </citation>
    <scope>NUCLEOTIDE SEQUENCE [LARGE SCALE GENOMIC DNA]</scope>
</reference>
<name>A0A1R4H3N3_9GAMM</name>
<organism evidence="1 2">
    <name type="scientific">Crenothrix polyspora</name>
    <dbReference type="NCBI Taxonomy" id="360316"/>
    <lineage>
        <taxon>Bacteria</taxon>
        <taxon>Pseudomonadati</taxon>
        <taxon>Pseudomonadota</taxon>
        <taxon>Gammaproteobacteria</taxon>
        <taxon>Methylococcales</taxon>
        <taxon>Crenotrichaceae</taxon>
        <taxon>Crenothrix</taxon>
    </lineage>
</organism>
<keyword evidence="2" id="KW-1185">Reference proteome</keyword>
<gene>
    <name evidence="1" type="ORF">CRENPOLYSF1_1610002</name>
</gene>
<dbReference type="EMBL" id="FUKI01000070">
    <property type="protein sequence ID" value="SJM90868.1"/>
    <property type="molecule type" value="Genomic_DNA"/>
</dbReference>
<sequence>MIIHQIVARGTVDEVILERIETKCTVEEALKKALARKYT</sequence>